<evidence type="ECO:0000313" key="1">
    <source>
        <dbReference type="EMBL" id="KAH1038891.1"/>
    </source>
</evidence>
<dbReference type="EMBL" id="JAIQCV010000012">
    <property type="protein sequence ID" value="KAH1038891.1"/>
    <property type="molecule type" value="Genomic_DNA"/>
</dbReference>
<evidence type="ECO:0000313" key="2">
    <source>
        <dbReference type="Proteomes" id="UP000828251"/>
    </source>
</evidence>
<gene>
    <name evidence="1" type="ORF">J1N35_040634</name>
</gene>
<comment type="caution">
    <text evidence="1">The sequence shown here is derived from an EMBL/GenBank/DDBJ whole genome shotgun (WGS) entry which is preliminary data.</text>
</comment>
<sequence length="84" mass="9347">MIPNSVKAMKDRKQKGLMFVDINITNLMRSALVDTGPSKLFVSKKAMGKLGLLISRLTKRIKMVNSEEVLTMVVAQGVELQIDK</sequence>
<protein>
    <recommendedName>
        <fullName evidence="3">Aspartic peptidase DDI1-type domain-containing protein</fullName>
    </recommendedName>
</protein>
<dbReference type="Pfam" id="PF08284">
    <property type="entry name" value="RVP_2"/>
    <property type="match status" value="1"/>
</dbReference>
<organism evidence="1 2">
    <name type="scientific">Gossypium stocksii</name>
    <dbReference type="NCBI Taxonomy" id="47602"/>
    <lineage>
        <taxon>Eukaryota</taxon>
        <taxon>Viridiplantae</taxon>
        <taxon>Streptophyta</taxon>
        <taxon>Embryophyta</taxon>
        <taxon>Tracheophyta</taxon>
        <taxon>Spermatophyta</taxon>
        <taxon>Magnoliopsida</taxon>
        <taxon>eudicotyledons</taxon>
        <taxon>Gunneridae</taxon>
        <taxon>Pentapetalae</taxon>
        <taxon>rosids</taxon>
        <taxon>malvids</taxon>
        <taxon>Malvales</taxon>
        <taxon>Malvaceae</taxon>
        <taxon>Malvoideae</taxon>
        <taxon>Gossypium</taxon>
    </lineage>
</organism>
<dbReference type="OrthoDB" id="1001268at2759"/>
<evidence type="ECO:0008006" key="3">
    <source>
        <dbReference type="Google" id="ProtNLM"/>
    </source>
</evidence>
<keyword evidence="2" id="KW-1185">Reference proteome</keyword>
<dbReference type="InterPro" id="IPR021109">
    <property type="entry name" value="Peptidase_aspartic_dom_sf"/>
</dbReference>
<name>A0A9D3ZIG4_9ROSI</name>
<proteinExistence type="predicted"/>
<dbReference type="Gene3D" id="2.40.70.10">
    <property type="entry name" value="Acid Proteases"/>
    <property type="match status" value="1"/>
</dbReference>
<accession>A0A9D3ZIG4</accession>
<reference evidence="1 2" key="1">
    <citation type="journal article" date="2021" name="Plant Biotechnol. J.">
        <title>Multi-omics assisted identification of the key and species-specific regulatory components of drought-tolerant mechanisms in Gossypium stocksii.</title>
        <authorList>
            <person name="Yu D."/>
            <person name="Ke L."/>
            <person name="Zhang D."/>
            <person name="Wu Y."/>
            <person name="Sun Y."/>
            <person name="Mei J."/>
            <person name="Sun J."/>
            <person name="Sun Y."/>
        </authorList>
    </citation>
    <scope>NUCLEOTIDE SEQUENCE [LARGE SCALE GENOMIC DNA]</scope>
    <source>
        <strain evidence="2">cv. E1</strain>
        <tissue evidence="1">Leaf</tissue>
    </source>
</reference>
<dbReference type="Proteomes" id="UP000828251">
    <property type="component" value="Unassembled WGS sequence"/>
</dbReference>
<dbReference type="AlphaFoldDB" id="A0A9D3ZIG4"/>